<sequence>MEDCAPSTSSEVTVDIELMRCGLCHDVYVDPCRMICCGKTYCRICIVLKSQCTCAESNGGLEGNESTVGSDTVGTSTGDLVDGRTASGVEGAAASTSKDGTSSSKASASSAKSATSLAKPSTARKPRSTSTSTCLTSSSYVPDEQLRDLTMELFPVEAAQAYFNKLKFCNKLRQKGKLRQPQLELATLSLLKWSNHVMLAEDDKKIDVRIRIDGKILKPNQMHDEVVVVEDTVLVYTVEYNMEAWILRDFLKENKGINGDVIIKFYTKESVAVEESLKMYQILKKSGRSHDGRLWLLADFSWKPLNEVIEDMPVLEKECYETEAPVLKAMLDSDEPRMMQMGHDMVKMGPEMVKMTPEMMKMPQEMIKMDPQALKMGPDMVNMQSQERFKMIELPDGKMLIPEGKMMIHEGLLPEQFRHNFGNSLPRAEDFRPIFGAQMGTMQQNVGQTSMAHNMAENHIAPTSIAYNIATSLQNQNMMPISMLQNLPKLEESVAAHPILAAQLQQPSAHKSSSSQAKKRPNQSPITSKPAKMQHLERPSSTTQFATNSQLQAMLAGAPLLQNMSVNPRNGIGNGQKSTVQNGMQGTVAGVTVGNGQKVAQNGQKSTMPNLQRTNSPLEAPLLTPESPSTIKIEATSQKPTASSVSNGFGMVVSQARAVAPTMTVSQAMAMSRTMANNKNNGMKNANPLLFNALKGQVGQNKGNINHGKGNGGQNKVAGSLNKTGGKGQNSLNGIQMMNGMSTLTIPSPTGFQMAVTSSPGGNLGLSLGSNGSKTASGASTGSKASSGASTGASIVSPAGKKTAMPSTTLMSSRMTSPVNLSASMVSQANTTSSMASPANIPASMASPVNIPASMTSPTNLPSPSPANMAFFQQMLSQQMPQFAFNPVMLSQLQAFPQLYQQNLQALMGQNFSTSIFPQPAKPKKSATVQPIVRNEPQPDKVWQVYNSNDECKKTINQNSVPVSISQPGSL</sequence>
<evidence type="ECO:0000313" key="3">
    <source>
        <dbReference type="Proteomes" id="UP000614601"/>
    </source>
</evidence>
<keyword evidence="3" id="KW-1185">Reference proteome</keyword>
<reference evidence="2" key="1">
    <citation type="submission" date="2020-09" db="EMBL/GenBank/DDBJ databases">
        <authorList>
            <person name="Kikuchi T."/>
        </authorList>
    </citation>
    <scope>NUCLEOTIDE SEQUENCE</scope>
    <source>
        <strain evidence="2">SH1</strain>
    </source>
</reference>
<accession>A0A811KG01</accession>
<feature type="compositionally biased region" description="Low complexity" evidence="1">
    <location>
        <begin position="92"/>
        <end position="121"/>
    </location>
</feature>
<comment type="caution">
    <text evidence="2">The sequence shown here is derived from an EMBL/GenBank/DDBJ whole genome shotgun (WGS) entry which is preliminary data.</text>
</comment>
<feature type="compositionally biased region" description="Low complexity" evidence="1">
    <location>
        <begin position="128"/>
        <end position="137"/>
    </location>
</feature>
<gene>
    <name evidence="2" type="ORF">BOKJ2_LOCUS5539</name>
</gene>
<feature type="compositionally biased region" description="Low complexity" evidence="1">
    <location>
        <begin position="505"/>
        <end position="516"/>
    </location>
</feature>
<dbReference type="EMBL" id="CAJFCW020000003">
    <property type="protein sequence ID" value="CAG9102550.1"/>
    <property type="molecule type" value="Genomic_DNA"/>
</dbReference>
<dbReference type="AlphaFoldDB" id="A0A811KG01"/>
<feature type="region of interest" description="Disordered" evidence="1">
    <location>
        <begin position="766"/>
        <end position="806"/>
    </location>
</feature>
<proteinExistence type="predicted"/>
<feature type="region of interest" description="Disordered" evidence="1">
    <location>
        <begin position="504"/>
        <end position="543"/>
    </location>
</feature>
<dbReference type="EMBL" id="CAJFDH010000003">
    <property type="protein sequence ID" value="CAD5214330.1"/>
    <property type="molecule type" value="Genomic_DNA"/>
</dbReference>
<dbReference type="Proteomes" id="UP000614601">
    <property type="component" value="Unassembled WGS sequence"/>
</dbReference>
<organism evidence="2 3">
    <name type="scientific">Bursaphelenchus okinawaensis</name>
    <dbReference type="NCBI Taxonomy" id="465554"/>
    <lineage>
        <taxon>Eukaryota</taxon>
        <taxon>Metazoa</taxon>
        <taxon>Ecdysozoa</taxon>
        <taxon>Nematoda</taxon>
        <taxon>Chromadorea</taxon>
        <taxon>Rhabditida</taxon>
        <taxon>Tylenchina</taxon>
        <taxon>Tylenchomorpha</taxon>
        <taxon>Aphelenchoidea</taxon>
        <taxon>Aphelenchoididae</taxon>
        <taxon>Bursaphelenchus</taxon>
    </lineage>
</organism>
<dbReference type="OrthoDB" id="8194427at2759"/>
<name>A0A811KG01_9BILA</name>
<evidence type="ECO:0000256" key="1">
    <source>
        <dbReference type="SAM" id="MobiDB-lite"/>
    </source>
</evidence>
<protein>
    <submittedName>
        <fullName evidence="2">Uncharacterized protein</fullName>
    </submittedName>
</protein>
<feature type="region of interest" description="Disordered" evidence="1">
    <location>
        <begin position="65"/>
        <end position="137"/>
    </location>
</feature>
<evidence type="ECO:0000313" key="2">
    <source>
        <dbReference type="EMBL" id="CAD5214330.1"/>
    </source>
</evidence>
<feature type="compositionally biased region" description="Low complexity" evidence="1">
    <location>
        <begin position="66"/>
        <end position="79"/>
    </location>
</feature>
<feature type="region of interest" description="Disordered" evidence="1">
    <location>
        <begin position="601"/>
        <end position="625"/>
    </location>
</feature>
<dbReference type="Proteomes" id="UP000783686">
    <property type="component" value="Unassembled WGS sequence"/>
</dbReference>
<feature type="compositionally biased region" description="Low complexity" evidence="1">
    <location>
        <begin position="766"/>
        <end position="794"/>
    </location>
</feature>
<feature type="compositionally biased region" description="Polar residues" evidence="1">
    <location>
        <begin position="601"/>
        <end position="617"/>
    </location>
</feature>